<evidence type="ECO:0000259" key="9">
    <source>
        <dbReference type="Pfam" id="PF08244"/>
    </source>
</evidence>
<organism evidence="10 11">
    <name type="scientific">Candidozyma auris</name>
    <name type="common">Yeast</name>
    <name type="synonym">Candida auris</name>
    <dbReference type="NCBI Taxonomy" id="498019"/>
    <lineage>
        <taxon>Eukaryota</taxon>
        <taxon>Fungi</taxon>
        <taxon>Dikarya</taxon>
        <taxon>Ascomycota</taxon>
        <taxon>Saccharomycotina</taxon>
        <taxon>Pichiomycetes</taxon>
        <taxon>Metschnikowiaceae</taxon>
        <taxon>Candidozyma</taxon>
    </lineage>
</organism>
<dbReference type="VEuPathDB" id="FungiDB:CJI96_0004617"/>
<dbReference type="InterPro" id="IPR013148">
    <property type="entry name" value="Glyco_hydro_32_N"/>
</dbReference>
<evidence type="ECO:0000313" key="11">
    <source>
        <dbReference type="Proteomes" id="UP000037122"/>
    </source>
</evidence>
<dbReference type="VEuPathDB" id="FungiDB:QG37_03818"/>
<dbReference type="VEuPathDB" id="FungiDB:CJJ09_004530"/>
<dbReference type="EMBL" id="LGST01000025">
    <property type="protein sequence ID" value="KND99275.1"/>
    <property type="molecule type" value="Genomic_DNA"/>
</dbReference>
<feature type="signal peptide" evidence="7">
    <location>
        <begin position="1"/>
        <end position="17"/>
    </location>
</feature>
<dbReference type="SUPFAM" id="SSF75005">
    <property type="entry name" value="Arabinanase/levansucrase/invertase"/>
    <property type="match status" value="1"/>
</dbReference>
<reference evidence="11" key="1">
    <citation type="journal article" date="2015" name="BMC Genomics">
        <title>Draft genome of a commonly misdiagnosed multidrug resistant pathogen Candida auris.</title>
        <authorList>
            <person name="Chatterjee S."/>
            <person name="Alampalli S.V."/>
            <person name="Nageshan R.K."/>
            <person name="Chettiar S.T."/>
            <person name="Joshi S."/>
            <person name="Tatu U.S."/>
        </authorList>
    </citation>
    <scope>NUCLEOTIDE SEQUENCE [LARGE SCALE GENOMIC DNA]</scope>
    <source>
        <strain evidence="11">6684</strain>
    </source>
</reference>
<evidence type="ECO:0000256" key="2">
    <source>
        <dbReference type="ARBA" id="ARBA00022729"/>
    </source>
</evidence>
<protein>
    <submittedName>
        <fullName evidence="10">Inulinase</fullName>
    </submittedName>
</protein>
<dbReference type="Pfam" id="PF08244">
    <property type="entry name" value="Glyco_hydro_32C"/>
    <property type="match status" value="1"/>
</dbReference>
<gene>
    <name evidence="10" type="ORF">QG37_03818</name>
</gene>
<evidence type="ECO:0000256" key="5">
    <source>
        <dbReference type="ARBA" id="ARBA00023295"/>
    </source>
</evidence>
<dbReference type="InterPro" id="IPR013320">
    <property type="entry name" value="ConA-like_dom_sf"/>
</dbReference>
<name>A0A0L0NZV2_CANAR</name>
<feature type="domain" description="Glycosyl hydrolase family 32 N-terminal" evidence="8">
    <location>
        <begin position="27"/>
        <end position="327"/>
    </location>
</feature>
<dbReference type="AlphaFoldDB" id="A0A0L0NZV2"/>
<accession>A0A0L0NZV2</accession>
<dbReference type="GO" id="GO:0004575">
    <property type="term" value="F:sucrose alpha-glucosidase activity"/>
    <property type="evidence" value="ECO:0007669"/>
    <property type="project" value="TreeGrafter"/>
</dbReference>
<keyword evidence="5 6" id="KW-0326">Glycosidase</keyword>
<evidence type="ECO:0000259" key="8">
    <source>
        <dbReference type="Pfam" id="PF00251"/>
    </source>
</evidence>
<dbReference type="FunFam" id="2.115.10.20:FF:000002">
    <property type="entry name" value="Invertase 2"/>
    <property type="match status" value="1"/>
</dbReference>
<sequence length="521" mass="58508">MLGLLFCLVSLISFAMALTEDPRPLIHFTPQNGWMNDPNGPWFDEKEQLWHLYFQYTPNDTTGLLDLHWGHATSTDLSTWVDHGVAIAPEEKGQGIFSGSVVVDHNNTSGFFDDDIDPRQRVVALYTLNSKDAQTQEVAYSIDGGYSFTKYEANPVLDVNSKQFRDPKVFWHEPSNHWVMVLAKSQEYKIQIFGSTDLKNWVLHLNFSAGLYGFQYECPGLFELPIEGEDKKKWVMLLAINPGMPLGGSANQYFIGDFDGYRFIPDDSQTRIHDHGKDFYAFQSFSDAPLEDGVLGVAWASNWQYAKHVPTKEWRGSTGIVRNHTLARMPANPESDLLTLVQKPVIGSSVKAERLVEEKNLTLSLSDPISAKANKTGVFDIELTFTVSAEKKVSKVINISILSNSHNGTKEEITLGYDANVEAFYVDRGIDNKFNKNPFFTDKISAFVEPLKTDKDSNKTFNLRAIVDKNLLEVFLNDGSSTITNTFFMSEGSLPESVVLSASTDDTYVVDFAVDELSLRH</sequence>
<dbReference type="PROSITE" id="PS00609">
    <property type="entry name" value="GLYCOSYL_HYDROL_F32"/>
    <property type="match status" value="1"/>
</dbReference>
<keyword evidence="4" id="KW-0325">Glycoprotein</keyword>
<dbReference type="Proteomes" id="UP000037122">
    <property type="component" value="Unassembled WGS sequence"/>
</dbReference>
<dbReference type="VEuPathDB" id="FungiDB:CJI97_004918"/>
<dbReference type="PANTHER" id="PTHR42800">
    <property type="entry name" value="EXOINULINASE INUD (AFU_ORTHOLOGUE AFUA_5G00480)"/>
    <property type="match status" value="1"/>
</dbReference>
<dbReference type="VEuPathDB" id="FungiDB:CJJ07_005070"/>
<evidence type="ECO:0000256" key="7">
    <source>
        <dbReference type="SAM" id="SignalP"/>
    </source>
</evidence>
<dbReference type="GO" id="GO:0005576">
    <property type="term" value="C:extracellular region"/>
    <property type="evidence" value="ECO:0007669"/>
    <property type="project" value="UniProtKB-ARBA"/>
</dbReference>
<dbReference type="SMART" id="SM00640">
    <property type="entry name" value="Glyco_32"/>
    <property type="match status" value="1"/>
</dbReference>
<dbReference type="Gene3D" id="2.115.10.20">
    <property type="entry name" value="Glycosyl hydrolase domain, family 43"/>
    <property type="match status" value="1"/>
</dbReference>
<feature type="chain" id="PRO_5005545418" evidence="7">
    <location>
        <begin position="18"/>
        <end position="521"/>
    </location>
</feature>
<keyword evidence="2 7" id="KW-0732">Signal</keyword>
<dbReference type="VEuPathDB" id="FungiDB:B9J08_004534"/>
<dbReference type="SUPFAM" id="SSF49899">
    <property type="entry name" value="Concanavalin A-like lectins/glucanases"/>
    <property type="match status" value="1"/>
</dbReference>
<dbReference type="Gene3D" id="2.60.120.560">
    <property type="entry name" value="Exo-inulinase, domain 1"/>
    <property type="match status" value="1"/>
</dbReference>
<dbReference type="InterPro" id="IPR001362">
    <property type="entry name" value="Glyco_hydro_32"/>
</dbReference>
<evidence type="ECO:0000256" key="4">
    <source>
        <dbReference type="ARBA" id="ARBA00023180"/>
    </source>
</evidence>
<dbReference type="PANTHER" id="PTHR42800:SF4">
    <property type="entry name" value="INVERTASE 2"/>
    <property type="match status" value="1"/>
</dbReference>
<evidence type="ECO:0000256" key="6">
    <source>
        <dbReference type="RuleBase" id="RU362110"/>
    </source>
</evidence>
<dbReference type="GO" id="GO:0000324">
    <property type="term" value="C:fungal-type vacuole"/>
    <property type="evidence" value="ECO:0007669"/>
    <property type="project" value="TreeGrafter"/>
</dbReference>
<keyword evidence="3 6" id="KW-0378">Hydrolase</keyword>
<feature type="domain" description="Glycosyl hydrolase family 32 C-terminal" evidence="9">
    <location>
        <begin position="366"/>
        <end position="494"/>
    </location>
</feature>
<comment type="caution">
    <text evidence="10">The sequence shown here is derived from an EMBL/GenBank/DDBJ whole genome shotgun (WGS) entry which is preliminary data.</text>
</comment>
<proteinExistence type="inferred from homology"/>
<dbReference type="InterPro" id="IPR023296">
    <property type="entry name" value="Glyco_hydro_beta-prop_sf"/>
</dbReference>
<dbReference type="Pfam" id="PF00251">
    <property type="entry name" value="Glyco_hydro_32N"/>
    <property type="match status" value="1"/>
</dbReference>
<evidence type="ECO:0000256" key="1">
    <source>
        <dbReference type="ARBA" id="ARBA00009902"/>
    </source>
</evidence>
<dbReference type="CDD" id="cd18622">
    <property type="entry name" value="GH32_Inu-like"/>
    <property type="match status" value="1"/>
</dbReference>
<evidence type="ECO:0000313" key="10">
    <source>
        <dbReference type="EMBL" id="KND99275.1"/>
    </source>
</evidence>
<dbReference type="GO" id="GO:0005987">
    <property type="term" value="P:sucrose catabolic process"/>
    <property type="evidence" value="ECO:0007669"/>
    <property type="project" value="TreeGrafter"/>
</dbReference>
<dbReference type="InterPro" id="IPR013189">
    <property type="entry name" value="Glyco_hydro_32_C"/>
</dbReference>
<comment type="similarity">
    <text evidence="1 6">Belongs to the glycosyl hydrolase 32 family.</text>
</comment>
<evidence type="ECO:0000256" key="3">
    <source>
        <dbReference type="ARBA" id="ARBA00022801"/>
    </source>
</evidence>
<dbReference type="InterPro" id="IPR018053">
    <property type="entry name" value="Glyco_hydro_32_AS"/>
</dbReference>